<gene>
    <name evidence="2" type="ORF">ACN42_g10861</name>
</gene>
<evidence type="ECO:0000256" key="1">
    <source>
        <dbReference type="SAM" id="MobiDB-lite"/>
    </source>
</evidence>
<proteinExistence type="predicted"/>
<feature type="region of interest" description="Disordered" evidence="1">
    <location>
        <begin position="1"/>
        <end position="21"/>
    </location>
</feature>
<evidence type="ECO:0000313" key="2">
    <source>
        <dbReference type="EMBL" id="KUM56363.1"/>
    </source>
</evidence>
<sequence length="32" mass="3765">GEQDPKRPHKAAAPRSGNSYPRPKIWYIHLYM</sequence>
<evidence type="ECO:0000313" key="3">
    <source>
        <dbReference type="Proteomes" id="UP000055045"/>
    </source>
</evidence>
<organism evidence="2 3">
    <name type="scientific">Penicillium freii</name>
    <dbReference type="NCBI Taxonomy" id="48697"/>
    <lineage>
        <taxon>Eukaryota</taxon>
        <taxon>Fungi</taxon>
        <taxon>Dikarya</taxon>
        <taxon>Ascomycota</taxon>
        <taxon>Pezizomycotina</taxon>
        <taxon>Eurotiomycetes</taxon>
        <taxon>Eurotiomycetidae</taxon>
        <taxon>Eurotiales</taxon>
        <taxon>Aspergillaceae</taxon>
        <taxon>Penicillium</taxon>
    </lineage>
</organism>
<feature type="non-terminal residue" evidence="2">
    <location>
        <position position="1"/>
    </location>
</feature>
<dbReference type="AlphaFoldDB" id="A0A117NKM9"/>
<comment type="caution">
    <text evidence="2">The sequence shown here is derived from an EMBL/GenBank/DDBJ whole genome shotgun (WGS) entry which is preliminary data.</text>
</comment>
<dbReference type="Proteomes" id="UP000055045">
    <property type="component" value="Unassembled WGS sequence"/>
</dbReference>
<reference evidence="2 3" key="1">
    <citation type="submission" date="2015-10" db="EMBL/GenBank/DDBJ databases">
        <title>Genome sequencing of Penicillium freii.</title>
        <authorList>
            <person name="Nguyen H.D."/>
            <person name="Visagie C.M."/>
            <person name="Seifert K.A."/>
        </authorList>
    </citation>
    <scope>NUCLEOTIDE SEQUENCE [LARGE SCALE GENOMIC DNA]</scope>
    <source>
        <strain evidence="2 3">DAOM 242723</strain>
    </source>
</reference>
<accession>A0A117NKM9</accession>
<protein>
    <submittedName>
        <fullName evidence="2">Uncharacterized protein</fullName>
    </submittedName>
</protein>
<dbReference type="EMBL" id="LLXE01000501">
    <property type="protein sequence ID" value="KUM56363.1"/>
    <property type="molecule type" value="Genomic_DNA"/>
</dbReference>
<keyword evidence="3" id="KW-1185">Reference proteome</keyword>
<name>A0A117NKM9_PENFR</name>